<dbReference type="Proteomes" id="UP000565715">
    <property type="component" value="Unassembled WGS sequence"/>
</dbReference>
<comment type="caution">
    <text evidence="1">The sequence shown here is derived from an EMBL/GenBank/DDBJ whole genome shotgun (WGS) entry which is preliminary data.</text>
</comment>
<keyword evidence="2" id="KW-1185">Reference proteome</keyword>
<evidence type="ECO:0000313" key="1">
    <source>
        <dbReference type="EMBL" id="NKY31483.1"/>
    </source>
</evidence>
<dbReference type="AlphaFoldDB" id="A0A846X9Y1"/>
<name>A0A846X9Y1_9NOCA</name>
<organism evidence="1 2">
    <name type="scientific">Nocardia speluncae</name>
    <dbReference type="NCBI Taxonomy" id="419477"/>
    <lineage>
        <taxon>Bacteria</taxon>
        <taxon>Bacillati</taxon>
        <taxon>Actinomycetota</taxon>
        <taxon>Actinomycetes</taxon>
        <taxon>Mycobacteriales</taxon>
        <taxon>Nocardiaceae</taxon>
        <taxon>Nocardia</taxon>
    </lineage>
</organism>
<dbReference type="RefSeq" id="WP_068049847.1">
    <property type="nucleotide sequence ID" value="NZ_JAAXOO010000001.1"/>
</dbReference>
<reference evidence="1 2" key="1">
    <citation type="submission" date="2020-04" db="EMBL/GenBank/DDBJ databases">
        <title>MicrobeNet Type strains.</title>
        <authorList>
            <person name="Nicholson A.C."/>
        </authorList>
    </citation>
    <scope>NUCLEOTIDE SEQUENCE [LARGE SCALE GENOMIC DNA]</scope>
    <source>
        <strain evidence="1 2">DSM 45078</strain>
    </source>
</reference>
<proteinExistence type="predicted"/>
<evidence type="ECO:0000313" key="2">
    <source>
        <dbReference type="Proteomes" id="UP000565715"/>
    </source>
</evidence>
<protein>
    <submittedName>
        <fullName evidence="1">DUF4254 domain-containing protein</fullName>
    </submittedName>
</protein>
<dbReference type="EMBL" id="JAAXOO010000001">
    <property type="protein sequence ID" value="NKY31483.1"/>
    <property type="molecule type" value="Genomic_DNA"/>
</dbReference>
<gene>
    <name evidence="1" type="ORF">HGA13_00130</name>
</gene>
<dbReference type="InterPro" id="IPR025350">
    <property type="entry name" value="DUF4254"/>
</dbReference>
<accession>A0A846X9Y1</accession>
<sequence>MRAIEHSTQPARSSSSAHCALPTGEELLSAIRGHHIGPHPLVRVACQLGRLHHPDTQSSACAKRRFRNALARQADQWVADHAPPPHPAATLHTESMGAVIDRLAQQQVHAYRLLMTTKPSDPTVHAEWYRLAQLIDDYTDLATAVTRGSRRLPTTPIS</sequence>
<dbReference type="Pfam" id="PF14063">
    <property type="entry name" value="DUF4254"/>
    <property type="match status" value="1"/>
</dbReference>